<evidence type="ECO:0000256" key="8">
    <source>
        <dbReference type="ARBA" id="ARBA00022989"/>
    </source>
</evidence>
<dbReference type="GO" id="GO:0005886">
    <property type="term" value="C:plasma membrane"/>
    <property type="evidence" value="ECO:0007669"/>
    <property type="project" value="UniProtKB-SubCell"/>
</dbReference>
<dbReference type="PANTHER" id="PTHR34182:SF1">
    <property type="entry name" value="PROTEIN-EXPORT MEMBRANE PROTEIN SECG"/>
    <property type="match status" value="1"/>
</dbReference>
<comment type="subcellular location">
    <subcellularLocation>
        <location evidence="1 11">Cell membrane</location>
        <topology evidence="1 11">Multi-pass membrane protein</topology>
    </subcellularLocation>
</comment>
<evidence type="ECO:0000256" key="4">
    <source>
        <dbReference type="ARBA" id="ARBA00022448"/>
    </source>
</evidence>
<comment type="similarity">
    <text evidence="2 11">Belongs to the SecG family.</text>
</comment>
<dbReference type="GO" id="GO:0065002">
    <property type="term" value="P:intracellular protein transmembrane transport"/>
    <property type="evidence" value="ECO:0007669"/>
    <property type="project" value="TreeGrafter"/>
</dbReference>
<dbReference type="Pfam" id="PF03840">
    <property type="entry name" value="SecG"/>
    <property type="match status" value="1"/>
</dbReference>
<evidence type="ECO:0000256" key="12">
    <source>
        <dbReference type="SAM" id="MobiDB-lite"/>
    </source>
</evidence>
<dbReference type="NCBIfam" id="TIGR00810">
    <property type="entry name" value="secG"/>
    <property type="match status" value="1"/>
</dbReference>
<feature type="region of interest" description="Disordered" evidence="12">
    <location>
        <begin position="98"/>
        <end position="137"/>
    </location>
</feature>
<evidence type="ECO:0000256" key="11">
    <source>
        <dbReference type="RuleBase" id="RU365087"/>
    </source>
</evidence>
<keyword evidence="10 11" id="KW-0472">Membrane</keyword>
<evidence type="ECO:0000313" key="13">
    <source>
        <dbReference type="EMBL" id="MDP9974623.1"/>
    </source>
</evidence>
<keyword evidence="8 11" id="KW-1133">Transmembrane helix</keyword>
<protein>
    <recommendedName>
        <fullName evidence="3 11">Protein-export membrane protein SecG</fullName>
    </recommendedName>
</protein>
<dbReference type="EMBL" id="JAUSRV010000018">
    <property type="protein sequence ID" value="MDP9974623.1"/>
    <property type="molecule type" value="Genomic_DNA"/>
</dbReference>
<dbReference type="PRINTS" id="PR01651">
    <property type="entry name" value="SECGEXPORT"/>
</dbReference>
<dbReference type="RefSeq" id="WP_012748608.1">
    <property type="nucleotide sequence ID" value="NZ_CAXUQE020000001.1"/>
</dbReference>
<dbReference type="GO" id="GO:0009306">
    <property type="term" value="P:protein secretion"/>
    <property type="evidence" value="ECO:0007669"/>
    <property type="project" value="UniProtKB-UniRule"/>
</dbReference>
<keyword evidence="5 11" id="KW-1003">Cell membrane</keyword>
<evidence type="ECO:0000256" key="10">
    <source>
        <dbReference type="ARBA" id="ARBA00023136"/>
    </source>
</evidence>
<sequence>MNVVLNLLVGVQMLSALAMIGLILIQHGKGADMGAAFGSGSAGSLFGASGSANFLSRTTAVLAAVFFACTLLLAYFSHARPAGGGSLLERAAVGTPATPASGAAGQIPGGTSGAAPAGAPASAPAAPVSGAGQIPNK</sequence>
<evidence type="ECO:0000256" key="7">
    <source>
        <dbReference type="ARBA" id="ARBA00022927"/>
    </source>
</evidence>
<dbReference type="AlphaFoldDB" id="A0AAW8EP74"/>
<organism evidence="13 14">
    <name type="scientific">Variovorax paradoxus</name>
    <dbReference type="NCBI Taxonomy" id="34073"/>
    <lineage>
        <taxon>Bacteria</taxon>
        <taxon>Pseudomonadati</taxon>
        <taxon>Pseudomonadota</taxon>
        <taxon>Betaproteobacteria</taxon>
        <taxon>Burkholderiales</taxon>
        <taxon>Comamonadaceae</taxon>
        <taxon>Variovorax</taxon>
    </lineage>
</organism>
<name>A0AAW8EP74_VARPD</name>
<keyword evidence="6 11" id="KW-0812">Transmembrane</keyword>
<dbReference type="GO" id="GO:0043952">
    <property type="term" value="P:protein transport by the Sec complex"/>
    <property type="evidence" value="ECO:0007669"/>
    <property type="project" value="TreeGrafter"/>
</dbReference>
<evidence type="ECO:0000256" key="9">
    <source>
        <dbReference type="ARBA" id="ARBA00023010"/>
    </source>
</evidence>
<reference evidence="13" key="1">
    <citation type="submission" date="2023-07" db="EMBL/GenBank/DDBJ databases">
        <title>Sorghum-associated microbial communities from plants grown in Nebraska, USA.</title>
        <authorList>
            <person name="Schachtman D."/>
        </authorList>
    </citation>
    <scope>NUCLEOTIDE SEQUENCE</scope>
    <source>
        <strain evidence="13">DS3315</strain>
    </source>
</reference>
<comment type="caution">
    <text evidence="13">The sequence shown here is derived from an EMBL/GenBank/DDBJ whole genome shotgun (WGS) entry which is preliminary data.</text>
</comment>
<evidence type="ECO:0000256" key="2">
    <source>
        <dbReference type="ARBA" id="ARBA00008445"/>
    </source>
</evidence>
<dbReference type="InterPro" id="IPR004692">
    <property type="entry name" value="SecG"/>
</dbReference>
<keyword evidence="7 11" id="KW-0653">Protein transport</keyword>
<dbReference type="PANTHER" id="PTHR34182">
    <property type="entry name" value="PROTEIN-EXPORT MEMBRANE PROTEIN SECG"/>
    <property type="match status" value="1"/>
</dbReference>
<proteinExistence type="inferred from homology"/>
<feature type="transmembrane region" description="Helical" evidence="11">
    <location>
        <begin position="7"/>
        <end position="25"/>
    </location>
</feature>
<dbReference type="Proteomes" id="UP001224845">
    <property type="component" value="Unassembled WGS sequence"/>
</dbReference>
<evidence type="ECO:0000256" key="1">
    <source>
        <dbReference type="ARBA" id="ARBA00004651"/>
    </source>
</evidence>
<feature type="transmembrane region" description="Helical" evidence="11">
    <location>
        <begin position="54"/>
        <end position="76"/>
    </location>
</feature>
<evidence type="ECO:0000256" key="3">
    <source>
        <dbReference type="ARBA" id="ARBA00017876"/>
    </source>
</evidence>
<feature type="compositionally biased region" description="Low complexity" evidence="12">
    <location>
        <begin position="113"/>
        <end position="137"/>
    </location>
</feature>
<dbReference type="GO" id="GO:0015450">
    <property type="term" value="F:protein-transporting ATPase activity"/>
    <property type="evidence" value="ECO:0007669"/>
    <property type="project" value="UniProtKB-UniRule"/>
</dbReference>
<comment type="function">
    <text evidence="11">Involved in protein export. Participates in an early event of protein translocation.</text>
</comment>
<keyword evidence="4 11" id="KW-0813">Transport</keyword>
<evidence type="ECO:0000256" key="5">
    <source>
        <dbReference type="ARBA" id="ARBA00022475"/>
    </source>
</evidence>
<keyword evidence="9 11" id="KW-0811">Translocation</keyword>
<evidence type="ECO:0000313" key="14">
    <source>
        <dbReference type="Proteomes" id="UP001224845"/>
    </source>
</evidence>
<evidence type="ECO:0000256" key="6">
    <source>
        <dbReference type="ARBA" id="ARBA00022692"/>
    </source>
</evidence>
<gene>
    <name evidence="13" type="ORF">J2W39_005892</name>
</gene>
<accession>A0AAW8EP74</accession>